<proteinExistence type="predicted"/>
<dbReference type="InterPro" id="IPR021146">
    <property type="entry name" value="Phage_gp6-like_head-tail"/>
</dbReference>
<dbReference type="Proteomes" id="UP000306393">
    <property type="component" value="Unassembled WGS sequence"/>
</dbReference>
<dbReference type="OrthoDB" id="8452319at2"/>
<dbReference type="InterPro" id="IPR006450">
    <property type="entry name" value="Phage_HK97_gp6-like"/>
</dbReference>
<dbReference type="CDD" id="cd08054">
    <property type="entry name" value="gp6"/>
    <property type="match status" value="1"/>
</dbReference>
<name>A0A4U3FL21_9GAMM</name>
<accession>A0A4U3FL21</accession>
<organism evidence="1 2">
    <name type="scientific">Erwinia persicina</name>
    <dbReference type="NCBI Taxonomy" id="55211"/>
    <lineage>
        <taxon>Bacteria</taxon>
        <taxon>Pseudomonadati</taxon>
        <taxon>Pseudomonadota</taxon>
        <taxon>Gammaproteobacteria</taxon>
        <taxon>Enterobacterales</taxon>
        <taxon>Erwiniaceae</taxon>
        <taxon>Erwinia</taxon>
    </lineage>
</organism>
<gene>
    <name evidence="1" type="ORF">EpCFBP13511_00200</name>
</gene>
<evidence type="ECO:0000313" key="1">
    <source>
        <dbReference type="EMBL" id="TKJ94823.1"/>
    </source>
</evidence>
<dbReference type="NCBIfam" id="TIGR01560">
    <property type="entry name" value="put_DNA_pack"/>
    <property type="match status" value="1"/>
</dbReference>
<evidence type="ECO:0008006" key="3">
    <source>
        <dbReference type="Google" id="ProtNLM"/>
    </source>
</evidence>
<dbReference type="RefSeq" id="WP_137268460.1">
    <property type="nucleotide sequence ID" value="NZ_QGAC01000001.1"/>
</dbReference>
<dbReference type="AlphaFoldDB" id="A0A4U3FL21"/>
<evidence type="ECO:0000313" key="2">
    <source>
        <dbReference type="Proteomes" id="UP000306393"/>
    </source>
</evidence>
<dbReference type="Pfam" id="PF05135">
    <property type="entry name" value="Phage_connect_1"/>
    <property type="match status" value="1"/>
</dbReference>
<dbReference type="Gene3D" id="1.10.3230.30">
    <property type="entry name" value="Phage gp6-like head-tail connector protein"/>
    <property type="match status" value="1"/>
</dbReference>
<reference evidence="1 2" key="1">
    <citation type="journal article" date="2019" name="Sci. Rep.">
        <title>Differences in resource use lead to coexistence of seed-transmitted microbial populations.</title>
        <authorList>
            <person name="Torres-Cortes G."/>
            <person name="Garcia B.J."/>
            <person name="Compant S."/>
            <person name="Rezki S."/>
            <person name="Jones P."/>
            <person name="Preveaux A."/>
            <person name="Briand M."/>
            <person name="Roulet A."/>
            <person name="Bouchez O."/>
            <person name="Jacobson D."/>
            <person name="Barret M."/>
        </authorList>
    </citation>
    <scope>NUCLEOTIDE SEQUENCE [LARGE SCALE GENOMIC DNA]</scope>
    <source>
        <strain evidence="1 2">CFBP13511</strain>
    </source>
</reference>
<protein>
    <recommendedName>
        <fullName evidence="3">Phage gp6-like head-tail connector protein</fullName>
    </recommendedName>
</protein>
<comment type="caution">
    <text evidence="1">The sequence shown here is derived from an EMBL/GenBank/DDBJ whole genome shotgun (WGS) entry which is preliminary data.</text>
</comment>
<dbReference type="EMBL" id="QGAC01000001">
    <property type="protein sequence ID" value="TKJ94823.1"/>
    <property type="molecule type" value="Genomic_DNA"/>
</dbReference>
<sequence length="108" mass="12675">MIELSTVKEHCRIEPDFVDDDNLLEIYSRAAWRHVEKWTRRTLYKMTTDPGYEVDEDRLLFDDDVRAAMLLLIGHWYSNREAVVIGQTPSEVPFAVEALLQPYKIYGV</sequence>